<dbReference type="InterPro" id="IPR010106">
    <property type="entry name" value="RpnA"/>
</dbReference>
<accession>M6DB00</accession>
<evidence type="ECO:0000313" key="2">
    <source>
        <dbReference type="Proteomes" id="UP000011988"/>
    </source>
</evidence>
<reference evidence="1 2" key="1">
    <citation type="submission" date="2013-01" db="EMBL/GenBank/DDBJ databases">
        <authorList>
            <person name="Harkins D.M."/>
            <person name="Durkin A.S."/>
            <person name="Brinkac L.M."/>
            <person name="Haft D.H."/>
            <person name="Selengut J.D."/>
            <person name="Sanka R."/>
            <person name="DePew J."/>
            <person name="Purushe J."/>
            <person name="Galloway R.L."/>
            <person name="Vinetz J.M."/>
            <person name="Sutton G.G."/>
            <person name="Nierman W.C."/>
            <person name="Fouts D.E."/>
        </authorList>
    </citation>
    <scope>NUCLEOTIDE SEQUENCE [LARGE SCALE GENOMIC DNA]</scope>
    <source>
        <strain evidence="1 2">79601</strain>
    </source>
</reference>
<dbReference type="AlphaFoldDB" id="M6DB00"/>
<organism evidence="1 2">
    <name type="scientific">Leptospira alstonii serovar Sichuan str. 79601</name>
    <dbReference type="NCBI Taxonomy" id="1218565"/>
    <lineage>
        <taxon>Bacteria</taxon>
        <taxon>Pseudomonadati</taxon>
        <taxon>Spirochaetota</taxon>
        <taxon>Spirochaetia</taxon>
        <taxon>Leptospirales</taxon>
        <taxon>Leptospiraceae</taxon>
        <taxon>Leptospira</taxon>
    </lineage>
</organism>
<dbReference type="PATRIC" id="fig|1218565.3.peg.1660"/>
<dbReference type="PANTHER" id="PTHR41317">
    <property type="entry name" value="PD-(D_E)XK NUCLEASE FAMILY TRANSPOSASE"/>
    <property type="match status" value="1"/>
</dbReference>
<dbReference type="Pfam" id="PF12784">
    <property type="entry name" value="PDDEXK_2"/>
    <property type="match status" value="1"/>
</dbReference>
<dbReference type="Proteomes" id="UP000011988">
    <property type="component" value="Unassembled WGS sequence"/>
</dbReference>
<evidence type="ECO:0008006" key="3">
    <source>
        <dbReference type="Google" id="ProtNLM"/>
    </source>
</evidence>
<proteinExistence type="predicted"/>
<evidence type="ECO:0000313" key="1">
    <source>
        <dbReference type="EMBL" id="EMJ95725.1"/>
    </source>
</evidence>
<sequence>MSNSNFFPLTNDLMFKILFVKEPKLLISILNSVLFPEKEHQVREITILNPELSSSSPDEKRSYLDIRAKDENGKIFHVEVQVAHQSSFVKRSLYYLSKKLSQVKHIEYNEKLKRKLSEIRP</sequence>
<name>M6DB00_9LEPT</name>
<gene>
    <name evidence="1" type="ORF">LEP1GSC194_3067</name>
</gene>
<dbReference type="NCBIfam" id="TIGR01784">
    <property type="entry name" value="T_den_put_tspse"/>
    <property type="match status" value="1"/>
</dbReference>
<comment type="caution">
    <text evidence="1">The sequence shown here is derived from an EMBL/GenBank/DDBJ whole genome shotgun (WGS) entry which is preliminary data.</text>
</comment>
<dbReference type="EMBL" id="ANIK01000031">
    <property type="protein sequence ID" value="EMJ95725.1"/>
    <property type="molecule type" value="Genomic_DNA"/>
</dbReference>
<protein>
    <recommendedName>
        <fullName evidence="3">PD-(D/E)XK nuclease family transposase</fullName>
    </recommendedName>
</protein>
<dbReference type="PANTHER" id="PTHR41317:SF1">
    <property type="entry name" value="PD-(D_E)XK NUCLEASE FAMILY TRANSPOSASE"/>
    <property type="match status" value="1"/>
</dbReference>